<feature type="active site" description="Nucleophile" evidence="4">
    <location>
        <position position="51"/>
    </location>
</feature>
<evidence type="ECO:0000313" key="6">
    <source>
        <dbReference type="EMBL" id="TYB79905.1"/>
    </source>
</evidence>
<evidence type="ECO:0000256" key="1">
    <source>
        <dbReference type="ARBA" id="ARBA00022801"/>
    </source>
</evidence>
<dbReference type="PROSITE" id="PS51635">
    <property type="entry name" value="PNPLA"/>
    <property type="match status" value="1"/>
</dbReference>
<feature type="domain" description="PNPLA" evidence="5">
    <location>
        <begin position="18"/>
        <end position="208"/>
    </location>
</feature>
<reference evidence="6 7" key="1">
    <citation type="submission" date="2019-08" db="EMBL/GenBank/DDBJ databases">
        <title>Genomes of Antarctic Bizionia species.</title>
        <authorList>
            <person name="Bowman J.P."/>
        </authorList>
    </citation>
    <scope>NUCLEOTIDE SEQUENCE [LARGE SCALE GENOMIC DNA]</scope>
    <source>
        <strain evidence="6 7">ADA-4</strain>
    </source>
</reference>
<dbReference type="GO" id="GO:0016787">
    <property type="term" value="F:hydrolase activity"/>
    <property type="evidence" value="ECO:0007669"/>
    <property type="project" value="UniProtKB-UniRule"/>
</dbReference>
<gene>
    <name evidence="6" type="ORF">ES674_03765</name>
</gene>
<dbReference type="CDD" id="cd07205">
    <property type="entry name" value="Pat_PNPLA6_PNPLA7_NTE1_like"/>
    <property type="match status" value="1"/>
</dbReference>
<feature type="active site" description="Proton acceptor" evidence="4">
    <location>
        <position position="195"/>
    </location>
</feature>
<dbReference type="GO" id="GO:0019867">
    <property type="term" value="C:outer membrane"/>
    <property type="evidence" value="ECO:0007669"/>
    <property type="project" value="InterPro"/>
</dbReference>
<dbReference type="InterPro" id="IPR043864">
    <property type="entry name" value="Omp85-like_dom"/>
</dbReference>
<dbReference type="OrthoDB" id="9770965at2"/>
<dbReference type="PANTHER" id="PTHR14226">
    <property type="entry name" value="NEUROPATHY TARGET ESTERASE/SWISS CHEESE D.MELANOGASTER"/>
    <property type="match status" value="1"/>
</dbReference>
<evidence type="ECO:0000259" key="5">
    <source>
        <dbReference type="PROSITE" id="PS51635"/>
    </source>
</evidence>
<accession>A0A5D0RGF6</accession>
<comment type="caution">
    <text evidence="6">The sequence shown here is derived from an EMBL/GenBank/DDBJ whole genome shotgun (WGS) entry which is preliminary data.</text>
</comment>
<keyword evidence="3 4" id="KW-0443">Lipid metabolism</keyword>
<dbReference type="Pfam" id="PF01734">
    <property type="entry name" value="Patatin"/>
    <property type="match status" value="1"/>
</dbReference>
<dbReference type="Proteomes" id="UP000323720">
    <property type="component" value="Unassembled WGS sequence"/>
</dbReference>
<dbReference type="SUPFAM" id="SSF52151">
    <property type="entry name" value="FabD/lysophospholipase-like"/>
    <property type="match status" value="1"/>
</dbReference>
<dbReference type="InterPro" id="IPR002641">
    <property type="entry name" value="PNPLA_dom"/>
</dbReference>
<evidence type="ECO:0000313" key="7">
    <source>
        <dbReference type="Proteomes" id="UP000323720"/>
    </source>
</evidence>
<dbReference type="Gene3D" id="3.40.1090.10">
    <property type="entry name" value="Cytosolic phospholipase A2 catalytic domain"/>
    <property type="match status" value="1"/>
</dbReference>
<feature type="short sequence motif" description="DGA/G" evidence="4">
    <location>
        <begin position="195"/>
        <end position="197"/>
    </location>
</feature>
<dbReference type="EMBL" id="VSKK01000001">
    <property type="protein sequence ID" value="TYB79905.1"/>
    <property type="molecule type" value="Genomic_DNA"/>
</dbReference>
<keyword evidence="2 4" id="KW-0442">Lipid degradation</keyword>
<name>A0A5D0RGF6_9FLAO</name>
<keyword evidence="1 4" id="KW-0378">Hydrolase</keyword>
<keyword evidence="7" id="KW-1185">Reference proteome</keyword>
<evidence type="ECO:0000256" key="3">
    <source>
        <dbReference type="ARBA" id="ARBA00023098"/>
    </source>
</evidence>
<dbReference type="Pfam" id="PF19143">
    <property type="entry name" value="Omp85_2"/>
    <property type="match status" value="1"/>
</dbReference>
<dbReference type="PANTHER" id="PTHR14226:SF76">
    <property type="entry name" value="NTE FAMILY PROTEIN RSSA"/>
    <property type="match status" value="1"/>
</dbReference>
<evidence type="ECO:0000256" key="4">
    <source>
        <dbReference type="PROSITE-ProRule" id="PRU01161"/>
    </source>
</evidence>
<dbReference type="GO" id="GO:0016042">
    <property type="term" value="P:lipid catabolic process"/>
    <property type="evidence" value="ECO:0007669"/>
    <property type="project" value="UniProtKB-UniRule"/>
</dbReference>
<protein>
    <submittedName>
        <fullName evidence="6">Patatin</fullName>
    </submittedName>
</protein>
<proteinExistence type="predicted"/>
<organism evidence="6 7">
    <name type="scientific">Bizionia myxarmorum</name>
    <dbReference type="NCBI Taxonomy" id="291186"/>
    <lineage>
        <taxon>Bacteria</taxon>
        <taxon>Pseudomonadati</taxon>
        <taxon>Bacteroidota</taxon>
        <taxon>Flavobacteriia</taxon>
        <taxon>Flavobacteriales</taxon>
        <taxon>Flavobacteriaceae</taxon>
        <taxon>Bizionia</taxon>
    </lineage>
</organism>
<sequence>MSGFSQVQNSKEDVKVGLVLSGGGAKGLAHIGVLKVIDSLGIRIDYIAGTSMGAIVGSLYAAGYSGNQIDTIFRGVDFDKIISDNLPRAAKTFYERDNAERYAITLPFDKFKLKLPSALSRGQNTLSLLSKLTLHVSDVEDFSKLPIPFFCIATNVETGKAVVLDKGSLAQSVVASGAFPSLFQPVIIDNQILIDGGVVNNYPIDELKAKGMDIIIGVDVQDGLASRDELRSATAIILQINNYRTINDMKQKAEKTDIYIKPDITDYTVVSFSDGKKIIENGILAANKETDQLQKIVDQQIKKPKPLESIKSIDTIRINNINISGNEKYTRSYVLGKLKLKPEENIDYTTFVEGVNNLAATNNFNSVVYQLRPTKNEREYDLDVKVLETPTRTFFKVGLHYDDLYKTGVLLNLTRKRLLFNDDVGSLDFVLGDNIRYNFDYYIDKGFYWSVGLTSRYNQFKKNVPAAALLSDESSMNLNVNKLDVEVSDFTNQLYAQTLLGNDYALTLGAEHKRFKVTSETILTNANTKETTFDNSDYLSVYGRLKLDTYDNKYFPNEGFYFNGDFHLYLYSSNYNNNFSEFSIGKATMGYTKSFGKFSANITTQGGFKIGEDSSPYLDFVLGGYGNNLINNFTSFYGYDYLSIRGNSFVKGMITADYEIFKKHHIVASANLANVDDDIFDSGEWFTSPDYTGYALGYSIETFIGPIEAKYTWSPEVKKSIWFFNLGFWF</sequence>
<dbReference type="Gene3D" id="3.10.20.310">
    <property type="entry name" value="membrane protein fhac"/>
    <property type="match status" value="1"/>
</dbReference>
<feature type="short sequence motif" description="GXSXG" evidence="4">
    <location>
        <begin position="49"/>
        <end position="53"/>
    </location>
</feature>
<dbReference type="InterPro" id="IPR016035">
    <property type="entry name" value="Acyl_Trfase/lysoPLipase"/>
</dbReference>
<dbReference type="InterPro" id="IPR050301">
    <property type="entry name" value="NTE"/>
</dbReference>
<evidence type="ECO:0000256" key="2">
    <source>
        <dbReference type="ARBA" id="ARBA00022963"/>
    </source>
</evidence>
<dbReference type="AlphaFoldDB" id="A0A5D0RGF6"/>
<feature type="short sequence motif" description="GXGXXG" evidence="4">
    <location>
        <begin position="22"/>
        <end position="27"/>
    </location>
</feature>